<protein>
    <submittedName>
        <fullName evidence="2">Hypothetical_protein</fullName>
    </submittedName>
</protein>
<reference evidence="1" key="1">
    <citation type="submission" date="2023-06" db="EMBL/GenBank/DDBJ databases">
        <authorList>
            <person name="Kurt Z."/>
        </authorList>
    </citation>
    <scope>NUCLEOTIDE SEQUENCE</scope>
</reference>
<sequence length="165" mass="19525">MKSVQVSNNCKSIFKWQSNQCLKCGQVFQSHQDVVKQNNQMHKLVFCRFCRQKVAYDMHLKTIHQIEEQRSDTEHDSNNEQEKQFKLKEFTSELEEQSSENIQIDLNHIPCNFPPKYRNFVIQCSNIQQLDQNVQIICQLQSQDDQTLSVVTSTKVKNNFKLKQK</sequence>
<reference evidence="2 3" key="2">
    <citation type="submission" date="2024-07" db="EMBL/GenBank/DDBJ databases">
        <authorList>
            <person name="Akdeniz Z."/>
        </authorList>
    </citation>
    <scope>NUCLEOTIDE SEQUENCE [LARGE SCALE GENOMIC DNA]</scope>
</reference>
<dbReference type="AlphaFoldDB" id="A0AA86TGW2"/>
<gene>
    <name evidence="2" type="ORF">HINF_LOCUS47471</name>
    <name evidence="1" type="ORF">HINF_LOCUS4845</name>
</gene>
<dbReference type="EMBL" id="CAXDID020000214">
    <property type="protein sequence ID" value="CAL6057365.1"/>
    <property type="molecule type" value="Genomic_DNA"/>
</dbReference>
<keyword evidence="3" id="KW-1185">Reference proteome</keyword>
<evidence type="ECO:0000313" key="3">
    <source>
        <dbReference type="Proteomes" id="UP001642409"/>
    </source>
</evidence>
<evidence type="ECO:0000313" key="2">
    <source>
        <dbReference type="EMBL" id="CAL6057365.1"/>
    </source>
</evidence>
<dbReference type="Proteomes" id="UP001642409">
    <property type="component" value="Unassembled WGS sequence"/>
</dbReference>
<evidence type="ECO:0000313" key="1">
    <source>
        <dbReference type="EMBL" id="CAI9917200.1"/>
    </source>
</evidence>
<organism evidence="1">
    <name type="scientific">Hexamita inflata</name>
    <dbReference type="NCBI Taxonomy" id="28002"/>
    <lineage>
        <taxon>Eukaryota</taxon>
        <taxon>Metamonada</taxon>
        <taxon>Diplomonadida</taxon>
        <taxon>Hexamitidae</taxon>
        <taxon>Hexamitinae</taxon>
        <taxon>Hexamita</taxon>
    </lineage>
</organism>
<dbReference type="EMBL" id="CATOUU010000126">
    <property type="protein sequence ID" value="CAI9917200.1"/>
    <property type="molecule type" value="Genomic_DNA"/>
</dbReference>
<accession>A0AA86TGW2</accession>
<comment type="caution">
    <text evidence="1">The sequence shown here is derived from an EMBL/GenBank/DDBJ whole genome shotgun (WGS) entry which is preliminary data.</text>
</comment>
<name>A0AA86TGW2_9EUKA</name>
<proteinExistence type="predicted"/>